<evidence type="ECO:0000256" key="1">
    <source>
        <dbReference type="ARBA" id="ARBA00004613"/>
    </source>
</evidence>
<dbReference type="Gene3D" id="1.20.1250.10">
    <property type="match status" value="1"/>
</dbReference>
<evidence type="ECO:0000256" key="5">
    <source>
        <dbReference type="ARBA" id="ARBA00022729"/>
    </source>
</evidence>
<keyword evidence="9" id="KW-0472">Membrane</keyword>
<keyword evidence="7" id="KW-1015">Disulfide bond</keyword>
<dbReference type="KEGG" id="cpoc:100729220"/>
<dbReference type="GeneID" id="100729220"/>
<evidence type="ECO:0000256" key="9">
    <source>
        <dbReference type="SAM" id="Phobius"/>
    </source>
</evidence>
<keyword evidence="9" id="KW-1133">Transmembrane helix</keyword>
<dbReference type="AlphaFoldDB" id="A0A7R8GV17"/>
<dbReference type="CDD" id="cd00095">
    <property type="entry name" value="IFab"/>
    <property type="match status" value="1"/>
</dbReference>
<dbReference type="GO" id="GO:0051607">
    <property type="term" value="P:defense response to virus"/>
    <property type="evidence" value="ECO:0007669"/>
    <property type="project" value="UniProtKB-KW"/>
</dbReference>
<keyword evidence="5" id="KW-0732">Signal</keyword>
<dbReference type="Pfam" id="PF00143">
    <property type="entry name" value="Interferon"/>
    <property type="match status" value="1"/>
</dbReference>
<keyword evidence="4" id="KW-0964">Secreted</keyword>
<comment type="similarity">
    <text evidence="2 8">Belongs to the alpha/beta interferon family.</text>
</comment>
<protein>
    <submittedName>
        <fullName evidence="10">Interferon 1AJ15</fullName>
    </submittedName>
</protein>
<gene>
    <name evidence="10" type="primary">IF1AJ15</name>
</gene>
<evidence type="ECO:0000256" key="3">
    <source>
        <dbReference type="ARBA" id="ARBA00022514"/>
    </source>
</evidence>
<reference evidence="10" key="1">
    <citation type="journal article" date="2020" name="Genomics">
        <title>Comparative genomic analysis of eutherian interferon genes.</title>
        <authorList>
            <person name="Premzl M."/>
        </authorList>
    </citation>
    <scope>NUCLEOTIDE SEQUENCE</scope>
</reference>
<dbReference type="GO" id="GO:0005125">
    <property type="term" value="F:cytokine activity"/>
    <property type="evidence" value="ECO:0007669"/>
    <property type="project" value="UniProtKB-KW"/>
</dbReference>
<dbReference type="InterPro" id="IPR000471">
    <property type="entry name" value="Interferon_alpha/beta/delta"/>
</dbReference>
<evidence type="ECO:0000256" key="4">
    <source>
        <dbReference type="ARBA" id="ARBA00022525"/>
    </source>
</evidence>
<dbReference type="InterPro" id="IPR009079">
    <property type="entry name" value="4_helix_cytokine-like_core"/>
</dbReference>
<name>A0A7R8GV17_CAVPO</name>
<accession>A0A7R8GV17</accession>
<evidence type="ECO:0000313" key="10">
    <source>
        <dbReference type="EMBL" id="CAB0000230.1"/>
    </source>
</evidence>
<comment type="subcellular location">
    <subcellularLocation>
        <location evidence="1">Secreted</location>
    </subcellularLocation>
</comment>
<dbReference type="EMBL" id="LR761056">
    <property type="protein sequence ID" value="CAB0000230.1"/>
    <property type="molecule type" value="Genomic_DNA"/>
</dbReference>
<dbReference type="SMART" id="SM00076">
    <property type="entry name" value="IFabd"/>
    <property type="match status" value="1"/>
</dbReference>
<dbReference type="GO" id="GO:0005615">
    <property type="term" value="C:extracellular space"/>
    <property type="evidence" value="ECO:0007669"/>
    <property type="project" value="UniProtKB-KW"/>
</dbReference>
<dbReference type="FunFam" id="1.20.1250.10:FF:000001">
    <property type="entry name" value="Interferon alpha"/>
    <property type="match status" value="1"/>
</dbReference>
<evidence type="ECO:0000256" key="6">
    <source>
        <dbReference type="ARBA" id="ARBA00023118"/>
    </source>
</evidence>
<evidence type="ECO:0000256" key="2">
    <source>
        <dbReference type="ARBA" id="ARBA00011033"/>
    </source>
</evidence>
<dbReference type="GO" id="GO:0005126">
    <property type="term" value="F:cytokine receptor binding"/>
    <property type="evidence" value="ECO:0007669"/>
    <property type="project" value="InterPro"/>
</dbReference>
<feature type="transmembrane region" description="Helical" evidence="9">
    <location>
        <begin position="42"/>
        <end position="63"/>
    </location>
</feature>
<sequence>MKLVCSLFKLAEHTRVFRERTGKGAGSHIHFRQPSSISRIPMAWLLSGLVAMLVLTIMAPYSLACTLPQTHSQGNTRALILLGQMRRISTFPCLKHRQDFGLAQLEFDGKQVQKAQALSVLHEMTRQTFNLFTSQDSTAAWDHSLMDTFCTGLNQQLNDLEACLTQETGLEEPSLMHEDSRMAVRKYFHRMAVYLKEKSYSPCAWEVVRAEIVRAFSLSEKLARKMQD</sequence>
<dbReference type="OrthoDB" id="9833506at2759"/>
<dbReference type="PROSITE" id="PS00252">
    <property type="entry name" value="INTERFERON_A_B_D"/>
    <property type="match status" value="1"/>
</dbReference>
<keyword evidence="3 8" id="KW-0202">Cytokine</keyword>
<keyword evidence="6 8" id="KW-0051">Antiviral defense</keyword>
<evidence type="ECO:0000256" key="7">
    <source>
        <dbReference type="ARBA" id="ARBA00023157"/>
    </source>
</evidence>
<keyword evidence="9" id="KW-0812">Transmembrane</keyword>
<dbReference type="SUPFAM" id="SSF47266">
    <property type="entry name" value="4-helical cytokines"/>
    <property type="match status" value="1"/>
</dbReference>
<dbReference type="PANTHER" id="PTHR11691">
    <property type="entry name" value="TYPE I INTERFERON"/>
    <property type="match status" value="1"/>
</dbReference>
<proteinExistence type="inferred from homology"/>
<dbReference type="PRINTS" id="PR00266">
    <property type="entry name" value="INTERFERONAB"/>
</dbReference>
<evidence type="ECO:0000256" key="8">
    <source>
        <dbReference type="RuleBase" id="RU000436"/>
    </source>
</evidence>
<organism evidence="10">
    <name type="scientific">Cavia porcellus</name>
    <name type="common">Guinea pig</name>
    <dbReference type="NCBI Taxonomy" id="10141"/>
    <lineage>
        <taxon>Eukaryota</taxon>
        <taxon>Metazoa</taxon>
        <taxon>Chordata</taxon>
        <taxon>Craniata</taxon>
        <taxon>Vertebrata</taxon>
        <taxon>Euteleostomi</taxon>
        <taxon>Mammalia</taxon>
        <taxon>Eutheria</taxon>
        <taxon>Euarchontoglires</taxon>
        <taxon>Glires</taxon>
        <taxon>Rodentia</taxon>
        <taxon>Hystricomorpha</taxon>
        <taxon>Caviidae</taxon>
        <taxon>Cavia</taxon>
    </lineage>
</organism>
<dbReference type="PANTHER" id="PTHR11691:SF60">
    <property type="entry name" value="INTERFERON ALPHA-5"/>
    <property type="match status" value="1"/>
</dbReference>